<keyword evidence="1" id="KW-0732">Signal</keyword>
<name>A0A0G0ENR7_9BACT</name>
<evidence type="ECO:0008006" key="4">
    <source>
        <dbReference type="Google" id="ProtNLM"/>
    </source>
</evidence>
<dbReference type="AlphaFoldDB" id="A0A0G0ENR7"/>
<gene>
    <name evidence="2" type="ORF">US19_C0021G0034</name>
</gene>
<evidence type="ECO:0000313" key="2">
    <source>
        <dbReference type="EMBL" id="KKQ08618.1"/>
    </source>
</evidence>
<dbReference type="EMBL" id="LBSA01000021">
    <property type="protein sequence ID" value="KKQ08618.1"/>
    <property type="molecule type" value="Genomic_DNA"/>
</dbReference>
<evidence type="ECO:0000256" key="1">
    <source>
        <dbReference type="SAM" id="SignalP"/>
    </source>
</evidence>
<accession>A0A0G0ENR7</accession>
<feature type="signal peptide" evidence="1">
    <location>
        <begin position="1"/>
        <end position="22"/>
    </location>
</feature>
<sequence length="173" mass="19985">MSKILPAVIFLLFLILTPTIQARTTPEDIVNAKKQEYNQRLQNYSPESKQKLADFERKIADLNKLITDDYETQMLRHGTILDEYIRRNEISERQGDGISRNLSEPVENSRYWITYAHEAVAYQAAKIYIPSLTGETNINRDITSQINILQSDINILRGKVTKSKNILMSLLKK</sequence>
<protein>
    <recommendedName>
        <fullName evidence="4">DUF5667 domain-containing protein</fullName>
    </recommendedName>
</protein>
<proteinExistence type="predicted"/>
<dbReference type="Proteomes" id="UP000034492">
    <property type="component" value="Unassembled WGS sequence"/>
</dbReference>
<organism evidence="2 3">
    <name type="scientific">Candidatus Daviesbacteria bacterium GW2011_GWB1_36_5</name>
    <dbReference type="NCBI Taxonomy" id="1618426"/>
    <lineage>
        <taxon>Bacteria</taxon>
        <taxon>Candidatus Daviesiibacteriota</taxon>
    </lineage>
</organism>
<feature type="chain" id="PRO_5002531909" description="DUF5667 domain-containing protein" evidence="1">
    <location>
        <begin position="23"/>
        <end position="173"/>
    </location>
</feature>
<evidence type="ECO:0000313" key="3">
    <source>
        <dbReference type="Proteomes" id="UP000034492"/>
    </source>
</evidence>
<reference evidence="2 3" key="1">
    <citation type="journal article" date="2015" name="Nature">
        <title>rRNA introns, odd ribosomes, and small enigmatic genomes across a large radiation of phyla.</title>
        <authorList>
            <person name="Brown C.T."/>
            <person name="Hug L.A."/>
            <person name="Thomas B.C."/>
            <person name="Sharon I."/>
            <person name="Castelle C.J."/>
            <person name="Singh A."/>
            <person name="Wilkins M.J."/>
            <person name="Williams K.H."/>
            <person name="Banfield J.F."/>
        </authorList>
    </citation>
    <scope>NUCLEOTIDE SEQUENCE [LARGE SCALE GENOMIC DNA]</scope>
</reference>
<comment type="caution">
    <text evidence="2">The sequence shown here is derived from an EMBL/GenBank/DDBJ whole genome shotgun (WGS) entry which is preliminary data.</text>
</comment>